<keyword evidence="4 10" id="KW-0479">Metal-binding</keyword>
<evidence type="ECO:0000256" key="3">
    <source>
        <dbReference type="ARBA" id="ARBA00007658"/>
    </source>
</evidence>
<proteinExistence type="inferred from homology"/>
<keyword evidence="6 10" id="KW-0106">Calcium</keyword>
<dbReference type="GO" id="GO:0004571">
    <property type="term" value="F:mannosyl-oligosaccharide 1,2-alpha-mannosidase activity"/>
    <property type="evidence" value="ECO:0007669"/>
    <property type="project" value="UniProtKB-EC"/>
</dbReference>
<dbReference type="OrthoDB" id="8118055at2759"/>
<evidence type="ECO:0000256" key="11">
    <source>
        <dbReference type="PIRSR" id="PIRSR601382-3"/>
    </source>
</evidence>
<dbReference type="PANTHER" id="PTHR11742">
    <property type="entry name" value="MANNOSYL-OLIGOSACCHARIDE ALPHA-1,2-MANNOSIDASE-RELATED"/>
    <property type="match status" value="1"/>
</dbReference>
<comment type="catalytic activity">
    <reaction evidence="9">
        <text>N(4)-(alpha-D-Man-(1-&gt;2)-alpha-D-Man-(1-&gt;2)-alpha-D-Man-(1-&gt;3)-[alpha-D-Man-(1-&gt;2)-alpha-D-Man-(1-&gt;3)-[alpha-D-Man-(1-&gt;2)-alpha-D-Man-(1-&gt;6)]-alpha-D-Man-(1-&gt;6)]-beta-D-Man-(1-&gt;4)-beta-D-GlcNAc-(1-&gt;4)-beta-D-GlcNAc)-L-asparaginyl-[protein] (N-glucan mannose isomer 9A1,2,3B1,2,3) + 4 H2O = N(4)-(alpha-D-Man-(1-&gt;3)-[alpha-D-Man-(1-&gt;3)-[alpha-D-Man-(1-&gt;6)]-alpha-D-Man-(1-&gt;6)]-beta-D-Man-(1-&gt;4)-beta-D-GlcNAc-(1-&gt;4)-beta-D-GlcNAc)-L-asparaginyl-[protein] (N-glucan mannose isomer 5A1,2) + 4 beta-D-mannose</text>
        <dbReference type="Rhea" id="RHEA:56008"/>
        <dbReference type="Rhea" id="RHEA-COMP:14356"/>
        <dbReference type="Rhea" id="RHEA-COMP:14367"/>
        <dbReference type="ChEBI" id="CHEBI:15377"/>
        <dbReference type="ChEBI" id="CHEBI:28563"/>
        <dbReference type="ChEBI" id="CHEBI:59087"/>
        <dbReference type="ChEBI" id="CHEBI:139493"/>
        <dbReference type="EC" id="3.2.1.113"/>
    </reaction>
</comment>
<gene>
    <name evidence="13" type="ORF">H0H81_006893</name>
</gene>
<organism evidence="13 14">
    <name type="scientific">Sphagnurus paluster</name>
    <dbReference type="NCBI Taxonomy" id="117069"/>
    <lineage>
        <taxon>Eukaryota</taxon>
        <taxon>Fungi</taxon>
        <taxon>Dikarya</taxon>
        <taxon>Basidiomycota</taxon>
        <taxon>Agaricomycotina</taxon>
        <taxon>Agaricomycetes</taxon>
        <taxon>Agaricomycetidae</taxon>
        <taxon>Agaricales</taxon>
        <taxon>Tricholomatineae</taxon>
        <taxon>Lyophyllaceae</taxon>
        <taxon>Sphagnurus</taxon>
    </lineage>
</organism>
<dbReference type="SUPFAM" id="SSF48225">
    <property type="entry name" value="Seven-hairpin glycosidases"/>
    <property type="match status" value="1"/>
</dbReference>
<evidence type="ECO:0000256" key="6">
    <source>
        <dbReference type="ARBA" id="ARBA00022837"/>
    </source>
</evidence>
<dbReference type="GO" id="GO:0016020">
    <property type="term" value="C:membrane"/>
    <property type="evidence" value="ECO:0007669"/>
    <property type="project" value="InterPro"/>
</dbReference>
<evidence type="ECO:0000313" key="14">
    <source>
        <dbReference type="Proteomes" id="UP000717328"/>
    </source>
</evidence>
<evidence type="ECO:0000256" key="8">
    <source>
        <dbReference type="ARBA" id="ARBA00047669"/>
    </source>
</evidence>
<dbReference type="PANTHER" id="PTHR11742:SF55">
    <property type="entry name" value="ENDOPLASMIC RETICULUM MANNOSYL-OLIGOSACCHARIDE 1,2-ALPHA-MANNOSIDASE"/>
    <property type="match status" value="1"/>
</dbReference>
<evidence type="ECO:0000256" key="5">
    <source>
        <dbReference type="ARBA" id="ARBA00022801"/>
    </source>
</evidence>
<feature type="binding site" evidence="10">
    <location>
        <position position="587"/>
    </location>
    <ligand>
        <name>Ca(2+)</name>
        <dbReference type="ChEBI" id="CHEBI:29108"/>
    </ligand>
</feature>
<dbReference type="InterPro" id="IPR001382">
    <property type="entry name" value="Glyco_hydro_47"/>
</dbReference>
<dbReference type="InterPro" id="IPR012341">
    <property type="entry name" value="6hp_glycosidase-like_sf"/>
</dbReference>
<sequence length="608" mass="69718">MPFEAETIGMCKIGVWRHRRDLFFGLFLLVCIYLFNRTSVTPESLALKNEVVIRPPQAWEETAAQVRRAFLHAYHGYERYAAPHDELRPRTNTYSDQFNGWGVTVFDSLDTMLIMDLKNEFTRAIEMVENSEFSLPEGEFAPYFETVIRYLGGLLSAYAISENKLFLERADDLATKLAPVFNTTSGMALFGVNPTDGRTVGPEIGILAEIATLQLEYTYLAKLTGKKDHFTRASTLLRTFENADLQRTGGMFPISWNLTSGQPHDDHLSVGAQADSAHEYLLKQYLMTAKSDKASLKMYIRATTHIITKLLYMTPNRHLLYVTDQKVDQSGTTYPTHIFEHLSCFLPGLLALGAHTLPLDKLDSLGINLEDISERGRYSDAARNYEMLIQYDLKKLHLWAAEGLAQTCWLTYADQETGLGPDEVVMTTPEPKKVWDARLGVWRVQRQDLLWIDAMKKWKKSGSRGVPPGLHDTKPISYERDGSKIRKDYALRKTEYLLRPETVESLYILWRVTGDLRWRERGRQIFHAIEKEAKTPSGYASLRSVVVSPAPLNDDMPSYFLAETLKYLYLLFVNDDPIPLEKWVFNTEAHPFPVFEWTETERQHFSIH</sequence>
<comment type="cofactor">
    <cofactor evidence="1 10">
        <name>Ca(2+)</name>
        <dbReference type="ChEBI" id="CHEBI:29108"/>
    </cofactor>
</comment>
<accession>A0A9P7K547</accession>
<evidence type="ECO:0000256" key="1">
    <source>
        <dbReference type="ARBA" id="ARBA00001913"/>
    </source>
</evidence>
<dbReference type="EMBL" id="JABCKI010005894">
    <property type="protein sequence ID" value="KAG5636779.1"/>
    <property type="molecule type" value="Genomic_DNA"/>
</dbReference>
<keyword evidence="14" id="KW-1185">Reference proteome</keyword>
<dbReference type="GO" id="GO:0005783">
    <property type="term" value="C:endoplasmic reticulum"/>
    <property type="evidence" value="ECO:0007669"/>
    <property type="project" value="TreeGrafter"/>
</dbReference>
<comment type="catalytic activity">
    <reaction evidence="8">
        <text>N(4)-(alpha-D-Man-(1-&gt;2)-alpha-D-Man-(1-&gt;2)-alpha-D-Man-(1-&gt;3)-[alpha-D-Man-(1-&gt;3)-[alpha-D-Man-(1-&gt;2)-alpha-D-Man-(1-&gt;6)]-alpha-D-Man-(1-&gt;6)]-beta-D-Man-(1-&gt;4)-beta-D-GlcNAc-(1-&gt;4)-beta-D-GlcNAc)-L-asparaginyl-[protein] (N-glucan mannose isomer 8A1,2,3B1,3) + 3 H2O = N(4)-(alpha-D-Man-(1-&gt;3)-[alpha-D-Man-(1-&gt;3)-[alpha-D-Man-(1-&gt;6)]-alpha-D-Man-(1-&gt;6)]-beta-D-Man-(1-&gt;4)-beta-D-GlcNAc-(1-&gt;4)-beta-D-GlcNAc)-L-asparaginyl-[protein] (N-glucan mannose isomer 5A1,2) + 3 beta-D-mannose</text>
        <dbReference type="Rhea" id="RHEA:56028"/>
        <dbReference type="Rhea" id="RHEA-COMP:14358"/>
        <dbReference type="Rhea" id="RHEA-COMP:14367"/>
        <dbReference type="ChEBI" id="CHEBI:15377"/>
        <dbReference type="ChEBI" id="CHEBI:28563"/>
        <dbReference type="ChEBI" id="CHEBI:59087"/>
        <dbReference type="ChEBI" id="CHEBI:60628"/>
        <dbReference type="EC" id="3.2.1.113"/>
    </reaction>
</comment>
<feature type="disulfide bond" evidence="11">
    <location>
        <begin position="344"/>
        <end position="408"/>
    </location>
</feature>
<keyword evidence="7 11" id="KW-1015">Disulfide bond</keyword>
<dbReference type="AlphaFoldDB" id="A0A9P7K547"/>
<comment type="similarity">
    <text evidence="3 12">Belongs to the glycosyl hydrolase 47 family.</text>
</comment>
<evidence type="ECO:0000256" key="12">
    <source>
        <dbReference type="RuleBase" id="RU361193"/>
    </source>
</evidence>
<evidence type="ECO:0000256" key="10">
    <source>
        <dbReference type="PIRSR" id="PIRSR601382-2"/>
    </source>
</evidence>
<reference evidence="13" key="1">
    <citation type="submission" date="2021-02" db="EMBL/GenBank/DDBJ databases">
        <authorList>
            <person name="Nieuwenhuis M."/>
            <person name="Van De Peppel L.J.J."/>
        </authorList>
    </citation>
    <scope>NUCLEOTIDE SEQUENCE</scope>
    <source>
        <strain evidence="13">D49</strain>
    </source>
</reference>
<name>A0A9P7K547_9AGAR</name>
<evidence type="ECO:0000256" key="2">
    <source>
        <dbReference type="ARBA" id="ARBA00004922"/>
    </source>
</evidence>
<evidence type="ECO:0000256" key="9">
    <source>
        <dbReference type="ARBA" id="ARBA00048605"/>
    </source>
</evidence>
<dbReference type="Pfam" id="PF01532">
    <property type="entry name" value="Glyco_hydro_47"/>
    <property type="match status" value="1"/>
</dbReference>
<keyword evidence="5 12" id="KW-0378">Hydrolase</keyword>
<dbReference type="PRINTS" id="PR00747">
    <property type="entry name" value="GLYHDRLASE47"/>
</dbReference>
<dbReference type="GO" id="GO:0005509">
    <property type="term" value="F:calcium ion binding"/>
    <property type="evidence" value="ECO:0007669"/>
    <property type="project" value="InterPro"/>
</dbReference>
<evidence type="ECO:0000256" key="7">
    <source>
        <dbReference type="ARBA" id="ARBA00023157"/>
    </source>
</evidence>
<reference evidence="13" key="2">
    <citation type="submission" date="2021-10" db="EMBL/GenBank/DDBJ databases">
        <title>Phylogenomics reveals ancestral predisposition of the termite-cultivated fungus Termitomyces towards a domesticated lifestyle.</title>
        <authorList>
            <person name="Auxier B."/>
            <person name="Grum-Grzhimaylo A."/>
            <person name="Cardenas M.E."/>
            <person name="Lodge J.D."/>
            <person name="Laessoe T."/>
            <person name="Pedersen O."/>
            <person name="Smith M.E."/>
            <person name="Kuyper T.W."/>
            <person name="Franco-Molano E.A."/>
            <person name="Baroni T.J."/>
            <person name="Aanen D.K."/>
        </authorList>
    </citation>
    <scope>NUCLEOTIDE SEQUENCE</scope>
    <source>
        <strain evidence="13">D49</strain>
    </source>
</reference>
<keyword evidence="12" id="KW-0326">Glycosidase</keyword>
<dbReference type="GO" id="GO:0036503">
    <property type="term" value="P:ERAD pathway"/>
    <property type="evidence" value="ECO:0007669"/>
    <property type="project" value="UniProtKB-ARBA"/>
</dbReference>
<dbReference type="GO" id="GO:0005975">
    <property type="term" value="P:carbohydrate metabolic process"/>
    <property type="evidence" value="ECO:0007669"/>
    <property type="project" value="InterPro"/>
</dbReference>
<dbReference type="InterPro" id="IPR050749">
    <property type="entry name" value="Glycosyl_Hydrolase_47"/>
</dbReference>
<comment type="pathway">
    <text evidence="2">Protein modification; protein glycosylation.</text>
</comment>
<protein>
    <recommendedName>
        <fullName evidence="12">alpha-1,2-Mannosidase</fullName>
        <ecNumber evidence="12">3.2.1.-</ecNumber>
    </recommendedName>
</protein>
<dbReference type="Gene3D" id="1.50.10.10">
    <property type="match status" value="1"/>
</dbReference>
<dbReference type="Proteomes" id="UP000717328">
    <property type="component" value="Unassembled WGS sequence"/>
</dbReference>
<dbReference type="InterPro" id="IPR036026">
    <property type="entry name" value="Seven-hairpin_glycosidases"/>
</dbReference>
<comment type="caution">
    <text evidence="13">The sequence shown here is derived from an EMBL/GenBank/DDBJ whole genome shotgun (WGS) entry which is preliminary data.</text>
</comment>
<dbReference type="EC" id="3.2.1.-" evidence="12"/>
<evidence type="ECO:0000256" key="4">
    <source>
        <dbReference type="ARBA" id="ARBA00022723"/>
    </source>
</evidence>
<evidence type="ECO:0000313" key="13">
    <source>
        <dbReference type="EMBL" id="KAG5636779.1"/>
    </source>
</evidence>